<feature type="region of interest" description="Disordered" evidence="1">
    <location>
        <begin position="173"/>
        <end position="194"/>
    </location>
</feature>
<reference evidence="2" key="1">
    <citation type="journal article" date="2020" name="Nature">
        <title>Giant virus diversity and host interactions through global metagenomics.</title>
        <authorList>
            <person name="Schulz F."/>
            <person name="Roux S."/>
            <person name="Paez-Espino D."/>
            <person name="Jungbluth S."/>
            <person name="Walsh D.A."/>
            <person name="Denef V.J."/>
            <person name="McMahon K.D."/>
            <person name="Konstantinidis K.T."/>
            <person name="Eloe-Fadrosh E.A."/>
            <person name="Kyrpides N.C."/>
            <person name="Woyke T."/>
        </authorList>
    </citation>
    <scope>NUCLEOTIDE SEQUENCE</scope>
    <source>
        <strain evidence="2">GVMAG-M-3300023184-120</strain>
    </source>
</reference>
<name>A0A6C0HJG0_9ZZZZ</name>
<sequence length="194" mass="21520">MMSAFPVETNYMFSNMGRIGSDSTDKSQKNIQNSAHLNSVLYNHFSTLPERGHVAFASATHGLLVDGVRGGGPGLDGTVIDHESKLWMKVGQERPVEKLMLMPRPFLTVPFLGRGSCDPQIESQMQQGEIVRGRKSVTTVMEKAFVDPNTFPLEKGLYDRVQDSSQQIQEMAMDGWARGGSSTRESGEKYFSKK</sequence>
<organism evidence="2">
    <name type="scientific">viral metagenome</name>
    <dbReference type="NCBI Taxonomy" id="1070528"/>
    <lineage>
        <taxon>unclassified sequences</taxon>
        <taxon>metagenomes</taxon>
        <taxon>organismal metagenomes</taxon>
    </lineage>
</organism>
<accession>A0A6C0HJG0</accession>
<dbReference type="AlphaFoldDB" id="A0A6C0HJG0"/>
<protein>
    <submittedName>
        <fullName evidence="2">Uncharacterized protein</fullName>
    </submittedName>
</protein>
<feature type="compositionally biased region" description="Basic and acidic residues" evidence="1">
    <location>
        <begin position="185"/>
        <end position="194"/>
    </location>
</feature>
<evidence type="ECO:0000256" key="1">
    <source>
        <dbReference type="SAM" id="MobiDB-lite"/>
    </source>
</evidence>
<dbReference type="EMBL" id="MN739967">
    <property type="protein sequence ID" value="QHT80285.1"/>
    <property type="molecule type" value="Genomic_DNA"/>
</dbReference>
<proteinExistence type="predicted"/>
<evidence type="ECO:0000313" key="2">
    <source>
        <dbReference type="EMBL" id="QHT80285.1"/>
    </source>
</evidence>